<keyword evidence="10" id="KW-1185">Reference proteome</keyword>
<dbReference type="EMBL" id="JANEWF010000004">
    <property type="protein sequence ID" value="MDA8482859.1"/>
    <property type="molecule type" value="Genomic_DNA"/>
</dbReference>
<evidence type="ECO:0000256" key="2">
    <source>
        <dbReference type="ARBA" id="ARBA00022448"/>
    </source>
</evidence>
<sequence>MRPGHFGLMGLALLIGATDLLVKGLGLAIMALPSLLLFGVALPALRRHLEGAGYWLSALLLSAMLASLASLLLQAGAFELHHALGPYLYLLVLPCLQLAASESPDTLDGLGAGLAFALLAVLLGTLREVLGHASLFAHFDWLLGPIALGWRLQLGADGIPLFAAAPGAFILLGTLLALWRRLTTRTADSR</sequence>
<feature type="transmembrane region" description="Helical" evidence="8">
    <location>
        <begin position="158"/>
        <end position="179"/>
    </location>
</feature>
<gene>
    <name evidence="9" type="ORF">NNO07_07240</name>
</gene>
<dbReference type="Pfam" id="PF02508">
    <property type="entry name" value="Rnf-Nqr"/>
    <property type="match status" value="1"/>
</dbReference>
<feature type="transmembrane region" description="Helical" evidence="8">
    <location>
        <begin position="20"/>
        <end position="42"/>
    </location>
</feature>
<evidence type="ECO:0000256" key="5">
    <source>
        <dbReference type="ARBA" id="ARBA00022967"/>
    </source>
</evidence>
<dbReference type="PANTHER" id="PTHR30586">
    <property type="entry name" value="ELECTRON TRANSPORT COMPLEX PROTEIN RNFE"/>
    <property type="match status" value="1"/>
</dbReference>
<feature type="transmembrane region" description="Helical" evidence="8">
    <location>
        <begin position="54"/>
        <end position="73"/>
    </location>
</feature>
<accession>A0ABT4Y299</accession>
<dbReference type="RefSeq" id="WP_271470373.1">
    <property type="nucleotide sequence ID" value="NZ_JANEWF010000004.1"/>
</dbReference>
<reference evidence="9 10" key="1">
    <citation type="submission" date="2022-07" db="EMBL/GenBank/DDBJ databases">
        <title>Genome Analysis of Selected Gammaproteobacteria from Nigerian Food snails.</title>
        <authorList>
            <person name="Okafor A.C."/>
        </authorList>
    </citation>
    <scope>NUCLEOTIDE SEQUENCE [LARGE SCALE GENOMIC DNA]</scope>
    <source>
        <strain evidence="9 10">Awg 2</strain>
    </source>
</reference>
<dbReference type="Proteomes" id="UP001211689">
    <property type="component" value="Unassembled WGS sequence"/>
</dbReference>
<keyword evidence="6 8" id="KW-1133">Transmembrane helix</keyword>
<dbReference type="PIRSF" id="PIRSF006102">
    <property type="entry name" value="NQR_DE"/>
    <property type="match status" value="1"/>
</dbReference>
<organism evidence="9 10">
    <name type="scientific">Metapseudomonas resinovorans</name>
    <name type="common">Pseudomonas resinovorans</name>
    <dbReference type="NCBI Taxonomy" id="53412"/>
    <lineage>
        <taxon>Bacteria</taxon>
        <taxon>Pseudomonadati</taxon>
        <taxon>Pseudomonadota</taxon>
        <taxon>Gammaproteobacteria</taxon>
        <taxon>Pseudomonadales</taxon>
        <taxon>Pseudomonadaceae</taxon>
        <taxon>Metapseudomonas</taxon>
    </lineage>
</organism>
<evidence type="ECO:0000313" key="10">
    <source>
        <dbReference type="Proteomes" id="UP001211689"/>
    </source>
</evidence>
<evidence type="ECO:0000256" key="8">
    <source>
        <dbReference type="SAM" id="Phobius"/>
    </source>
</evidence>
<keyword evidence="3" id="KW-0997">Cell inner membrane</keyword>
<keyword evidence="4 8" id="KW-0812">Transmembrane</keyword>
<evidence type="ECO:0000256" key="3">
    <source>
        <dbReference type="ARBA" id="ARBA00022519"/>
    </source>
</evidence>
<keyword evidence="5" id="KW-1278">Translocase</keyword>
<dbReference type="InterPro" id="IPR003667">
    <property type="entry name" value="NqrDE/RnfAE"/>
</dbReference>
<evidence type="ECO:0000313" key="9">
    <source>
        <dbReference type="EMBL" id="MDA8482859.1"/>
    </source>
</evidence>
<proteinExistence type="predicted"/>
<evidence type="ECO:0000256" key="1">
    <source>
        <dbReference type="ARBA" id="ARBA00004127"/>
    </source>
</evidence>
<name>A0ABT4Y299_METRE</name>
<keyword evidence="3" id="KW-1003">Cell membrane</keyword>
<dbReference type="PANTHER" id="PTHR30586:SF0">
    <property type="entry name" value="ION-TRANSLOCATING OXIDOREDUCTASE COMPLEX SUBUNIT E"/>
    <property type="match status" value="1"/>
</dbReference>
<comment type="caution">
    <text evidence="9">The sequence shown here is derived from an EMBL/GenBank/DDBJ whole genome shotgun (WGS) entry which is preliminary data.</text>
</comment>
<evidence type="ECO:0000256" key="7">
    <source>
        <dbReference type="ARBA" id="ARBA00023136"/>
    </source>
</evidence>
<evidence type="ECO:0000256" key="4">
    <source>
        <dbReference type="ARBA" id="ARBA00022692"/>
    </source>
</evidence>
<feature type="transmembrane region" description="Helical" evidence="8">
    <location>
        <begin position="106"/>
        <end position="126"/>
    </location>
</feature>
<evidence type="ECO:0000256" key="6">
    <source>
        <dbReference type="ARBA" id="ARBA00022989"/>
    </source>
</evidence>
<protein>
    <submittedName>
        <fullName evidence="9">NADH:quinone oxidoreductase</fullName>
    </submittedName>
</protein>
<feature type="transmembrane region" description="Helical" evidence="8">
    <location>
        <begin position="80"/>
        <end position="100"/>
    </location>
</feature>
<comment type="subcellular location">
    <subcellularLocation>
        <location evidence="1">Endomembrane system</location>
        <topology evidence="1">Multi-pass membrane protein</topology>
    </subcellularLocation>
</comment>
<keyword evidence="2" id="KW-0813">Transport</keyword>
<keyword evidence="7 8" id="KW-0472">Membrane</keyword>